<keyword evidence="8" id="KW-1185">Reference proteome</keyword>
<feature type="compositionally biased region" description="Basic and acidic residues" evidence="5">
    <location>
        <begin position="274"/>
        <end position="290"/>
    </location>
</feature>
<dbReference type="SUPFAM" id="SSF144091">
    <property type="entry name" value="Rhomboid-like"/>
    <property type="match status" value="1"/>
</dbReference>
<feature type="transmembrane region" description="Helical" evidence="6">
    <location>
        <begin position="94"/>
        <end position="119"/>
    </location>
</feature>
<dbReference type="PANTHER" id="PTHR13377:SF3">
    <property type="entry name" value="TRANSMEMBRANE PROTEIN 115"/>
    <property type="match status" value="1"/>
</dbReference>
<feature type="compositionally biased region" description="Low complexity" evidence="5">
    <location>
        <begin position="291"/>
        <end position="305"/>
    </location>
</feature>
<feature type="transmembrane region" description="Helical" evidence="6">
    <location>
        <begin position="21"/>
        <end position="41"/>
    </location>
</feature>
<feature type="compositionally biased region" description="Basic and acidic residues" evidence="5">
    <location>
        <begin position="318"/>
        <end position="328"/>
    </location>
</feature>
<dbReference type="InterPro" id="IPR013861">
    <property type="entry name" value="TMEM115/Pdh1/Rbl19"/>
</dbReference>
<keyword evidence="3 6" id="KW-1133">Transmembrane helix</keyword>
<dbReference type="AlphaFoldDB" id="A0A1Y1IQY1"/>
<dbReference type="OrthoDB" id="73612at2759"/>
<dbReference type="GO" id="GO:0016020">
    <property type="term" value="C:membrane"/>
    <property type="evidence" value="ECO:0007669"/>
    <property type="project" value="UniProtKB-SubCell"/>
</dbReference>
<dbReference type="GO" id="GO:0005794">
    <property type="term" value="C:Golgi apparatus"/>
    <property type="evidence" value="ECO:0000318"/>
    <property type="project" value="GO_Central"/>
</dbReference>
<evidence type="ECO:0000256" key="1">
    <source>
        <dbReference type="ARBA" id="ARBA00004141"/>
    </source>
</evidence>
<dbReference type="EMBL" id="DF237775">
    <property type="protein sequence ID" value="GAQ91651.1"/>
    <property type="molecule type" value="Genomic_DNA"/>
</dbReference>
<accession>A0A1Y1IQY1</accession>
<organism evidence="7 8">
    <name type="scientific">Klebsormidium nitens</name>
    <name type="common">Green alga</name>
    <name type="synonym">Ulothrix nitens</name>
    <dbReference type="NCBI Taxonomy" id="105231"/>
    <lineage>
        <taxon>Eukaryota</taxon>
        <taxon>Viridiplantae</taxon>
        <taxon>Streptophyta</taxon>
        <taxon>Klebsormidiophyceae</taxon>
        <taxon>Klebsormidiales</taxon>
        <taxon>Klebsormidiaceae</taxon>
        <taxon>Klebsormidium</taxon>
    </lineage>
</organism>
<evidence type="ECO:0000256" key="6">
    <source>
        <dbReference type="SAM" id="Phobius"/>
    </source>
</evidence>
<dbReference type="PANTHER" id="PTHR13377">
    <property type="entry name" value="PLACENTAL PROTEIN 6"/>
    <property type="match status" value="1"/>
</dbReference>
<gene>
    <name evidence="7" type="ORF">KFL_008260030</name>
</gene>
<comment type="subcellular location">
    <subcellularLocation>
        <location evidence="1">Membrane</location>
        <topology evidence="1">Multi-pass membrane protein</topology>
    </subcellularLocation>
</comment>
<evidence type="ECO:0000256" key="3">
    <source>
        <dbReference type="ARBA" id="ARBA00022989"/>
    </source>
</evidence>
<dbReference type="Gene3D" id="1.20.1540.10">
    <property type="entry name" value="Rhomboid-like"/>
    <property type="match status" value="1"/>
</dbReference>
<dbReference type="InterPro" id="IPR035952">
    <property type="entry name" value="Rhomboid-like_sf"/>
</dbReference>
<dbReference type="FunFam" id="1.20.1540.10:FF:000004">
    <property type="entry name" value="Transmembrane protein 115"/>
    <property type="match status" value="1"/>
</dbReference>
<dbReference type="GO" id="GO:0006890">
    <property type="term" value="P:retrograde vesicle-mediated transport, Golgi to endoplasmic reticulum"/>
    <property type="evidence" value="ECO:0000318"/>
    <property type="project" value="GO_Central"/>
</dbReference>
<evidence type="ECO:0000313" key="8">
    <source>
        <dbReference type="Proteomes" id="UP000054558"/>
    </source>
</evidence>
<name>A0A1Y1IQY1_KLENI</name>
<keyword evidence="2 6" id="KW-0812">Transmembrane</keyword>
<dbReference type="Proteomes" id="UP000054558">
    <property type="component" value="Unassembled WGS sequence"/>
</dbReference>
<dbReference type="SMART" id="SM01160">
    <property type="entry name" value="DUF1751"/>
    <property type="match status" value="1"/>
</dbReference>
<feature type="region of interest" description="Disordered" evidence="5">
    <location>
        <begin position="255"/>
        <end position="328"/>
    </location>
</feature>
<protein>
    <submittedName>
        <fullName evidence="7">Uncharacterized protein</fullName>
    </submittedName>
</protein>
<proteinExistence type="predicted"/>
<evidence type="ECO:0000256" key="4">
    <source>
        <dbReference type="ARBA" id="ARBA00023136"/>
    </source>
</evidence>
<evidence type="ECO:0000256" key="2">
    <source>
        <dbReference type="ARBA" id="ARBA00022692"/>
    </source>
</evidence>
<dbReference type="OMA" id="WATLFPS"/>
<evidence type="ECO:0000256" key="5">
    <source>
        <dbReference type="SAM" id="MobiDB-lite"/>
    </source>
</evidence>
<sequence length="328" mass="35437">MSSSGLQPLQNAFSGFTRLSKGIAVLLAVGFLVVTVLPWALEYVALVPGKSIPMAWNLLTAGYIEKSLLSAIVNVLAVLFIGKTLEPIWGSKEFLKFIVLVNLFTGASTFATMIFLYFCTMNEDFLYPKISGFHGVVAGFLVAIKQLMPDQEITAFFVFKFRAKHVPSLFVLVSVVLSLLAGDAVQLLPFILFGTYGSWLYLRFFQTRSESNLRGDPSDEFGFDTFFPEVVRPAIRPVTTILSKIFCGRRSAEGEEGTGHILGGKPLPGSDPAEATRRRERGARALEERLAAAAQNATGAADGGASSLPVSSKPPGMGKEKAPADESV</sequence>
<feature type="transmembrane region" description="Helical" evidence="6">
    <location>
        <begin position="165"/>
        <end position="181"/>
    </location>
</feature>
<dbReference type="STRING" id="105231.A0A1Y1IQY1"/>
<evidence type="ECO:0000313" key="7">
    <source>
        <dbReference type="EMBL" id="GAQ91651.1"/>
    </source>
</evidence>
<dbReference type="Pfam" id="PF08551">
    <property type="entry name" value="DUF1751"/>
    <property type="match status" value="1"/>
</dbReference>
<reference evidence="7 8" key="1">
    <citation type="journal article" date="2014" name="Nat. Commun.">
        <title>Klebsormidium flaccidum genome reveals primary factors for plant terrestrial adaptation.</title>
        <authorList>
            <person name="Hori K."/>
            <person name="Maruyama F."/>
            <person name="Fujisawa T."/>
            <person name="Togashi T."/>
            <person name="Yamamoto N."/>
            <person name="Seo M."/>
            <person name="Sato S."/>
            <person name="Yamada T."/>
            <person name="Mori H."/>
            <person name="Tajima N."/>
            <person name="Moriyama T."/>
            <person name="Ikeuchi M."/>
            <person name="Watanabe M."/>
            <person name="Wada H."/>
            <person name="Kobayashi K."/>
            <person name="Saito M."/>
            <person name="Masuda T."/>
            <person name="Sasaki-Sekimoto Y."/>
            <person name="Mashiguchi K."/>
            <person name="Awai K."/>
            <person name="Shimojima M."/>
            <person name="Masuda S."/>
            <person name="Iwai M."/>
            <person name="Nobusawa T."/>
            <person name="Narise T."/>
            <person name="Kondo S."/>
            <person name="Saito H."/>
            <person name="Sato R."/>
            <person name="Murakawa M."/>
            <person name="Ihara Y."/>
            <person name="Oshima-Yamada Y."/>
            <person name="Ohtaka K."/>
            <person name="Satoh M."/>
            <person name="Sonobe K."/>
            <person name="Ishii M."/>
            <person name="Ohtani R."/>
            <person name="Kanamori-Sato M."/>
            <person name="Honoki R."/>
            <person name="Miyazaki D."/>
            <person name="Mochizuki H."/>
            <person name="Umetsu J."/>
            <person name="Higashi K."/>
            <person name="Shibata D."/>
            <person name="Kamiya Y."/>
            <person name="Sato N."/>
            <person name="Nakamura Y."/>
            <person name="Tabata S."/>
            <person name="Ida S."/>
            <person name="Kurokawa K."/>
            <person name="Ohta H."/>
        </authorList>
    </citation>
    <scope>NUCLEOTIDE SEQUENCE [LARGE SCALE GENOMIC DNA]</scope>
    <source>
        <strain evidence="7 8">NIES-2285</strain>
    </source>
</reference>
<keyword evidence="4 6" id="KW-0472">Membrane</keyword>
<feature type="transmembrane region" description="Helical" evidence="6">
    <location>
        <begin position="61"/>
        <end position="82"/>
    </location>
</feature>